<evidence type="ECO:0000313" key="1">
    <source>
        <dbReference type="EMBL" id="KAI3945682.1"/>
    </source>
</evidence>
<organism evidence="1 2">
    <name type="scientific">Papaver atlanticum</name>
    <dbReference type="NCBI Taxonomy" id="357466"/>
    <lineage>
        <taxon>Eukaryota</taxon>
        <taxon>Viridiplantae</taxon>
        <taxon>Streptophyta</taxon>
        <taxon>Embryophyta</taxon>
        <taxon>Tracheophyta</taxon>
        <taxon>Spermatophyta</taxon>
        <taxon>Magnoliopsida</taxon>
        <taxon>Ranunculales</taxon>
        <taxon>Papaveraceae</taxon>
        <taxon>Papaveroideae</taxon>
        <taxon>Papaver</taxon>
    </lineage>
</organism>
<reference evidence="1" key="1">
    <citation type="submission" date="2022-04" db="EMBL/GenBank/DDBJ databases">
        <title>A functionally conserved STORR gene fusion in Papaver species that diverged 16.8 million years ago.</title>
        <authorList>
            <person name="Catania T."/>
        </authorList>
    </citation>
    <scope>NUCLEOTIDE SEQUENCE</scope>
    <source>
        <strain evidence="1">S-188037</strain>
    </source>
</reference>
<dbReference type="AlphaFoldDB" id="A0AAD4XT14"/>
<accession>A0AAD4XT14</accession>
<sequence length="80" mass="8976">MSSICNYLFRVFITNLRSIFHQRSPSSNYAQLETSHYQHGIPGIPTDGKVVLLKNSCNGAQLYLTGTNHFSKQSAETVKE</sequence>
<gene>
    <name evidence="1" type="ORF">MKW98_022956</name>
</gene>
<keyword evidence="2" id="KW-1185">Reference proteome</keyword>
<name>A0AAD4XT14_9MAGN</name>
<proteinExistence type="predicted"/>
<dbReference type="Proteomes" id="UP001202328">
    <property type="component" value="Unassembled WGS sequence"/>
</dbReference>
<protein>
    <submittedName>
        <fullName evidence="1">Uncharacterized protein</fullName>
    </submittedName>
</protein>
<evidence type="ECO:0000313" key="2">
    <source>
        <dbReference type="Proteomes" id="UP001202328"/>
    </source>
</evidence>
<dbReference type="EMBL" id="JAJJMB010003726">
    <property type="protein sequence ID" value="KAI3945682.1"/>
    <property type="molecule type" value="Genomic_DNA"/>
</dbReference>
<feature type="non-terminal residue" evidence="1">
    <location>
        <position position="80"/>
    </location>
</feature>
<comment type="caution">
    <text evidence="1">The sequence shown here is derived from an EMBL/GenBank/DDBJ whole genome shotgun (WGS) entry which is preliminary data.</text>
</comment>